<organism evidence="2 3">
    <name type="scientific">Paraprevotella xylaniphila YIT 11841</name>
    <dbReference type="NCBI Taxonomy" id="762982"/>
    <lineage>
        <taxon>Bacteria</taxon>
        <taxon>Pseudomonadati</taxon>
        <taxon>Bacteroidota</taxon>
        <taxon>Bacteroidia</taxon>
        <taxon>Bacteroidales</taxon>
        <taxon>Prevotellaceae</taxon>
        <taxon>Paraprevotella</taxon>
    </lineage>
</organism>
<dbReference type="AlphaFoldDB" id="F3QTK5"/>
<keyword evidence="3" id="KW-1185">Reference proteome</keyword>
<dbReference type="Proteomes" id="UP000005546">
    <property type="component" value="Unassembled WGS sequence"/>
</dbReference>
<sequence>MHGVTGDNGQNESLGVSLGKGKKRTDGCPMVQGNHPRGTSVCGKIPDGV</sequence>
<dbReference type="STRING" id="762982.HMPREF9442_01523"/>
<dbReference type="HOGENOM" id="CLU_3138808_0_0_10"/>
<evidence type="ECO:0000256" key="1">
    <source>
        <dbReference type="SAM" id="MobiDB-lite"/>
    </source>
</evidence>
<evidence type="ECO:0000313" key="3">
    <source>
        <dbReference type="Proteomes" id="UP000005546"/>
    </source>
</evidence>
<protein>
    <submittedName>
        <fullName evidence="2">Uncharacterized protein</fullName>
    </submittedName>
</protein>
<name>F3QTK5_9BACT</name>
<gene>
    <name evidence="2" type="ORF">HMPREF9442_01523</name>
</gene>
<proteinExistence type="predicted"/>
<reference evidence="2 3" key="1">
    <citation type="submission" date="2011-02" db="EMBL/GenBank/DDBJ databases">
        <authorList>
            <person name="Weinstock G."/>
            <person name="Sodergren E."/>
            <person name="Clifton S."/>
            <person name="Fulton L."/>
            <person name="Fulton B."/>
            <person name="Courtney L."/>
            <person name="Fronick C."/>
            <person name="Harrison M."/>
            <person name="Strong C."/>
            <person name="Farmer C."/>
            <person name="Delahaunty K."/>
            <person name="Markovic C."/>
            <person name="Hall O."/>
            <person name="Minx P."/>
            <person name="Tomlinson C."/>
            <person name="Mitreva M."/>
            <person name="Hou S."/>
            <person name="Chen J."/>
            <person name="Wollam A."/>
            <person name="Pepin K.H."/>
            <person name="Johnson M."/>
            <person name="Bhonagiri V."/>
            <person name="Zhang X."/>
            <person name="Suruliraj S."/>
            <person name="Warren W."/>
            <person name="Chinwalla A."/>
            <person name="Mardis E.R."/>
            <person name="Wilson R.K."/>
        </authorList>
    </citation>
    <scope>NUCLEOTIDE SEQUENCE [LARGE SCALE GENOMIC DNA]</scope>
    <source>
        <strain evidence="2 3">YIT 11841</strain>
    </source>
</reference>
<accession>F3QTK5</accession>
<evidence type="ECO:0000313" key="2">
    <source>
        <dbReference type="EMBL" id="EGG54730.1"/>
    </source>
</evidence>
<feature type="region of interest" description="Disordered" evidence="1">
    <location>
        <begin position="1"/>
        <end position="49"/>
    </location>
</feature>
<comment type="caution">
    <text evidence="2">The sequence shown here is derived from an EMBL/GenBank/DDBJ whole genome shotgun (WGS) entry which is preliminary data.</text>
</comment>
<dbReference type="EMBL" id="AFBR01000036">
    <property type="protein sequence ID" value="EGG54730.1"/>
    <property type="molecule type" value="Genomic_DNA"/>
</dbReference>